<sequence length="456" mass="51278">MDNQSRRPKKHEETESALSAYRILLRYCKPVDLQRSDTDETPRQLMKSGVFCCYASSLIFLVSLFSALATFLAAAVLDRAFVHTKTGARRLGRMSGGAGDPRRPCKFFLDGRCRHGNSCKFSHDVEAALLMRAQQQQRPQQQQQQQRGGGQAQGRQQQQALYKPSCQSEYFDTHVHMDIVLQKEFGVGCFLDKSVVERFFQERCPGPFGGAVTVAFTAAMIDTVGFLLDVGAELFKAGKVKWRLYGTFGIHPHHAKDWNPVVADRVVDAITRYREAGLCVGLGECGLDYFVKPGNRELLSPADVQRSVFAEQCRLASALEMPLVLHVRDAEEDALPILKECLPKNQRIHVHCFTGKQWFVDEVLKEFPNAFFGFTGVITFPHENLNALREVVRLMPPERLLLETDGPYMTPEPFRKHVACPAHIPLVAETVASLRGENPEAVLTQCRMNAMRMYGV</sequence>
<keyword evidence="7" id="KW-0472">Membrane</keyword>
<name>A0A0G4GGY1_9ALVE</name>
<evidence type="ECO:0000256" key="3">
    <source>
        <dbReference type="ARBA" id="ARBA00022801"/>
    </source>
</evidence>
<evidence type="ECO:0000313" key="9">
    <source>
        <dbReference type="EMBL" id="CEM28890.1"/>
    </source>
</evidence>
<dbReference type="VEuPathDB" id="CryptoDB:Cvel_21861"/>
<feature type="domain" description="C3H1-type" evidence="8">
    <location>
        <begin position="99"/>
        <end position="126"/>
    </location>
</feature>
<accession>A0A0G4GGY1</accession>
<evidence type="ECO:0000256" key="6">
    <source>
        <dbReference type="SAM" id="MobiDB-lite"/>
    </source>
</evidence>
<organism evidence="9">
    <name type="scientific">Chromera velia CCMP2878</name>
    <dbReference type="NCBI Taxonomy" id="1169474"/>
    <lineage>
        <taxon>Eukaryota</taxon>
        <taxon>Sar</taxon>
        <taxon>Alveolata</taxon>
        <taxon>Colpodellida</taxon>
        <taxon>Chromeraceae</taxon>
        <taxon>Chromera</taxon>
    </lineage>
</organism>
<keyword evidence="7" id="KW-1133">Transmembrane helix</keyword>
<dbReference type="SUPFAM" id="SSF90229">
    <property type="entry name" value="CCCH zinc finger"/>
    <property type="match status" value="1"/>
</dbReference>
<dbReference type="Gene3D" id="4.10.1000.10">
    <property type="entry name" value="Zinc finger, CCCH-type"/>
    <property type="match status" value="1"/>
</dbReference>
<dbReference type="PROSITE" id="PS50103">
    <property type="entry name" value="ZF_C3H1"/>
    <property type="match status" value="1"/>
</dbReference>
<dbReference type="Pfam" id="PF01026">
    <property type="entry name" value="TatD_DNase"/>
    <property type="match status" value="1"/>
</dbReference>
<dbReference type="CDD" id="cd01310">
    <property type="entry name" value="TatD_DNAse"/>
    <property type="match status" value="1"/>
</dbReference>
<dbReference type="GO" id="GO:0008270">
    <property type="term" value="F:zinc ion binding"/>
    <property type="evidence" value="ECO:0007669"/>
    <property type="project" value="UniProtKB-KW"/>
</dbReference>
<feature type="region of interest" description="Disordered" evidence="6">
    <location>
        <begin position="133"/>
        <end position="158"/>
    </location>
</feature>
<dbReference type="AlphaFoldDB" id="A0A0G4GGY1"/>
<dbReference type="PROSITE" id="PS01091">
    <property type="entry name" value="TATD_3"/>
    <property type="match status" value="1"/>
</dbReference>
<dbReference type="PANTHER" id="PTHR46363:SF1">
    <property type="entry name" value="DEOXYRIBONUCLEASE TATDN2-RELATED"/>
    <property type="match status" value="1"/>
</dbReference>
<dbReference type="InterPro" id="IPR036855">
    <property type="entry name" value="Znf_CCCH_sf"/>
</dbReference>
<dbReference type="InterPro" id="IPR001130">
    <property type="entry name" value="TatD-like"/>
</dbReference>
<dbReference type="GO" id="GO:0016788">
    <property type="term" value="F:hydrolase activity, acting on ester bonds"/>
    <property type="evidence" value="ECO:0007669"/>
    <property type="project" value="InterPro"/>
</dbReference>
<evidence type="ECO:0000259" key="8">
    <source>
        <dbReference type="PROSITE" id="PS50103"/>
    </source>
</evidence>
<dbReference type="EMBL" id="CDMZ01001202">
    <property type="protein sequence ID" value="CEM28890.1"/>
    <property type="molecule type" value="Genomic_DNA"/>
</dbReference>
<feature type="compositionally biased region" description="Low complexity" evidence="6">
    <location>
        <begin position="133"/>
        <end position="146"/>
    </location>
</feature>
<keyword evidence="1 5" id="KW-0479">Metal-binding</keyword>
<dbReference type="InterPro" id="IPR041367">
    <property type="entry name" value="Znf-CCCH_4"/>
</dbReference>
<proteinExistence type="predicted"/>
<evidence type="ECO:0000256" key="5">
    <source>
        <dbReference type="PROSITE-ProRule" id="PRU00723"/>
    </source>
</evidence>
<dbReference type="InterPro" id="IPR032466">
    <property type="entry name" value="Metal_Hydrolase"/>
</dbReference>
<reference evidence="9" key="1">
    <citation type="submission" date="2014-11" db="EMBL/GenBank/DDBJ databases">
        <authorList>
            <person name="Otto D Thomas"/>
            <person name="Naeem Raeece"/>
        </authorList>
    </citation>
    <scope>NUCLEOTIDE SEQUENCE</scope>
</reference>
<feature type="transmembrane region" description="Helical" evidence="7">
    <location>
        <begin position="51"/>
        <end position="77"/>
    </location>
</feature>
<dbReference type="SMART" id="SM00356">
    <property type="entry name" value="ZnF_C3H1"/>
    <property type="match status" value="1"/>
</dbReference>
<dbReference type="InterPro" id="IPR018228">
    <property type="entry name" value="DNase_TatD-rel_CS"/>
</dbReference>
<dbReference type="PROSITE" id="PS01090">
    <property type="entry name" value="TATD_2"/>
    <property type="match status" value="1"/>
</dbReference>
<dbReference type="PANTHER" id="PTHR46363">
    <property type="entry name" value="DEOXYRIBONUCLEASE TATDN2-RELATED"/>
    <property type="match status" value="1"/>
</dbReference>
<dbReference type="Pfam" id="PF18044">
    <property type="entry name" value="zf-CCCH_4"/>
    <property type="match status" value="1"/>
</dbReference>
<evidence type="ECO:0000256" key="1">
    <source>
        <dbReference type="ARBA" id="ARBA00022723"/>
    </source>
</evidence>
<evidence type="ECO:0000256" key="4">
    <source>
        <dbReference type="ARBA" id="ARBA00022833"/>
    </source>
</evidence>
<keyword evidence="2 5" id="KW-0863">Zinc-finger</keyword>
<dbReference type="InterPro" id="IPR000571">
    <property type="entry name" value="Znf_CCCH"/>
</dbReference>
<evidence type="ECO:0000256" key="2">
    <source>
        <dbReference type="ARBA" id="ARBA00022771"/>
    </source>
</evidence>
<evidence type="ECO:0000256" key="7">
    <source>
        <dbReference type="SAM" id="Phobius"/>
    </source>
</evidence>
<dbReference type="Gene3D" id="3.20.20.140">
    <property type="entry name" value="Metal-dependent hydrolases"/>
    <property type="match status" value="1"/>
</dbReference>
<dbReference type="SUPFAM" id="SSF51556">
    <property type="entry name" value="Metallo-dependent hydrolases"/>
    <property type="match status" value="1"/>
</dbReference>
<gene>
    <name evidence="9" type="ORF">Cvel_21861</name>
</gene>
<dbReference type="PhylomeDB" id="A0A0G4GGY1"/>
<keyword evidence="7" id="KW-0812">Transmembrane</keyword>
<keyword evidence="3" id="KW-0378">Hydrolase</keyword>
<keyword evidence="4 5" id="KW-0862">Zinc</keyword>
<feature type="zinc finger region" description="C3H1-type" evidence="5">
    <location>
        <begin position="99"/>
        <end position="126"/>
    </location>
</feature>
<protein>
    <recommendedName>
        <fullName evidence="8">C3H1-type domain-containing protein</fullName>
    </recommendedName>
</protein>
<dbReference type="PROSITE" id="PS01137">
    <property type="entry name" value="TATD_1"/>
    <property type="match status" value="1"/>
</dbReference>